<organism evidence="1 2">
    <name type="scientific">Actinophytocola gossypii</name>
    <dbReference type="NCBI Taxonomy" id="2812003"/>
    <lineage>
        <taxon>Bacteria</taxon>
        <taxon>Bacillati</taxon>
        <taxon>Actinomycetota</taxon>
        <taxon>Actinomycetes</taxon>
        <taxon>Pseudonocardiales</taxon>
        <taxon>Pseudonocardiaceae</taxon>
    </lineage>
</organism>
<accession>A0ABT2JK73</accession>
<evidence type="ECO:0000313" key="2">
    <source>
        <dbReference type="Proteomes" id="UP001156441"/>
    </source>
</evidence>
<gene>
    <name evidence="1" type="ORF">JT362_34840</name>
</gene>
<evidence type="ECO:0000313" key="1">
    <source>
        <dbReference type="EMBL" id="MCT2588298.1"/>
    </source>
</evidence>
<evidence type="ECO:0008006" key="3">
    <source>
        <dbReference type="Google" id="ProtNLM"/>
    </source>
</evidence>
<dbReference type="RefSeq" id="WP_260196266.1">
    <property type="nucleotide sequence ID" value="NZ_JAFFZE010000037.1"/>
</dbReference>
<comment type="caution">
    <text evidence="1">The sequence shown here is derived from an EMBL/GenBank/DDBJ whole genome shotgun (WGS) entry which is preliminary data.</text>
</comment>
<dbReference type="EMBL" id="JAFFZE010000037">
    <property type="protein sequence ID" value="MCT2588298.1"/>
    <property type="molecule type" value="Genomic_DNA"/>
</dbReference>
<dbReference type="Proteomes" id="UP001156441">
    <property type="component" value="Unassembled WGS sequence"/>
</dbReference>
<name>A0ABT2JK73_9PSEU</name>
<reference evidence="1 2" key="1">
    <citation type="submission" date="2021-02" db="EMBL/GenBank/DDBJ databases">
        <title>Actinophytocola xerophila sp. nov., isolated from soil of cotton cropping field.</title>
        <authorList>
            <person name="Huang R."/>
            <person name="Chen X."/>
            <person name="Ge X."/>
            <person name="Liu W."/>
        </authorList>
    </citation>
    <scope>NUCLEOTIDE SEQUENCE [LARGE SCALE GENOMIC DNA]</scope>
    <source>
        <strain evidence="1 2">S1-96</strain>
    </source>
</reference>
<keyword evidence="2" id="KW-1185">Reference proteome</keyword>
<sequence length="148" mass="16000">MTDSGIPAMAPGALTPVAGKVEEVRDEAALGRLRIDLPAAESLLEQIQRTRMRAGDLMRDGRKLDAPLRFGDNWIGQIMSERLRTVAVDKDGGVSPVLRQFHELLDSVEAVVRLAAGLYRTTDEQAAGELHRAAGRIGAQFGQNGTQP</sequence>
<protein>
    <recommendedName>
        <fullName evidence="3">YbaB/EbfC family DNA-binding protein</fullName>
    </recommendedName>
</protein>
<proteinExistence type="predicted"/>